<organism evidence="1 2">
    <name type="scientific">Caligus rogercresseyi</name>
    <name type="common">Sea louse</name>
    <dbReference type="NCBI Taxonomy" id="217165"/>
    <lineage>
        <taxon>Eukaryota</taxon>
        <taxon>Metazoa</taxon>
        <taxon>Ecdysozoa</taxon>
        <taxon>Arthropoda</taxon>
        <taxon>Crustacea</taxon>
        <taxon>Multicrustacea</taxon>
        <taxon>Hexanauplia</taxon>
        <taxon>Copepoda</taxon>
        <taxon>Siphonostomatoida</taxon>
        <taxon>Caligidae</taxon>
        <taxon>Caligus</taxon>
    </lineage>
</organism>
<feature type="non-terminal residue" evidence="1">
    <location>
        <position position="1"/>
    </location>
</feature>
<reference evidence="2" key="1">
    <citation type="submission" date="2021-01" db="EMBL/GenBank/DDBJ databases">
        <title>Caligus Genome Assembly.</title>
        <authorList>
            <person name="Gallardo-Escarate C."/>
        </authorList>
    </citation>
    <scope>NUCLEOTIDE SEQUENCE [LARGE SCALE GENOMIC DNA]</scope>
</reference>
<accession>A0A7T8HFI7</accession>
<dbReference type="Proteomes" id="UP000595437">
    <property type="component" value="Chromosome 6"/>
</dbReference>
<sequence length="93" mass="10787">IKIRTFLRYSDQRSNIAISDSDTAIRKNSDQQAWKIRISTKNFKFIKSLRVIIRIILIIRTFISLECCLGTQRFYLEAIKNAQVVTEMQGCSG</sequence>
<evidence type="ECO:0000313" key="1">
    <source>
        <dbReference type="EMBL" id="QQP48570.1"/>
    </source>
</evidence>
<keyword evidence="2" id="KW-1185">Reference proteome</keyword>
<gene>
    <name evidence="1" type="ORF">FKW44_008932</name>
</gene>
<evidence type="ECO:0000313" key="2">
    <source>
        <dbReference type="Proteomes" id="UP000595437"/>
    </source>
</evidence>
<dbReference type="AlphaFoldDB" id="A0A7T8HFI7"/>
<proteinExistence type="predicted"/>
<dbReference type="EMBL" id="CP045895">
    <property type="protein sequence ID" value="QQP48570.1"/>
    <property type="molecule type" value="Genomic_DNA"/>
</dbReference>
<protein>
    <submittedName>
        <fullName evidence="1">Uncharacterized protein</fullName>
    </submittedName>
</protein>
<name>A0A7T8HFI7_CALRO</name>